<dbReference type="RefSeq" id="WP_152232559.1">
    <property type="nucleotide sequence ID" value="NZ_BAAAOT010000035.1"/>
</dbReference>
<evidence type="ECO:0000313" key="10">
    <source>
        <dbReference type="EMBL" id="MPV89804.1"/>
    </source>
</evidence>
<name>A0A7J9V1G2_9MICO</name>
<evidence type="ECO:0000256" key="2">
    <source>
        <dbReference type="ARBA" id="ARBA00010792"/>
    </source>
</evidence>
<dbReference type="Proteomes" id="UP000429644">
    <property type="component" value="Unassembled WGS sequence"/>
</dbReference>
<keyword evidence="11" id="KW-1185">Reference proteome</keyword>
<comment type="similarity">
    <text evidence="2 7">Belongs to the DedA family.</text>
</comment>
<feature type="transmembrane region" description="Helical" evidence="7">
    <location>
        <begin position="33"/>
        <end position="54"/>
    </location>
</feature>
<protein>
    <submittedName>
        <fullName evidence="10">DedA family protein</fullName>
    </submittedName>
</protein>
<evidence type="ECO:0000256" key="6">
    <source>
        <dbReference type="ARBA" id="ARBA00023136"/>
    </source>
</evidence>
<feature type="compositionally biased region" description="Low complexity" evidence="8">
    <location>
        <begin position="227"/>
        <end position="236"/>
    </location>
</feature>
<dbReference type="InterPro" id="IPR032816">
    <property type="entry name" value="VTT_dom"/>
</dbReference>
<evidence type="ECO:0000256" key="1">
    <source>
        <dbReference type="ARBA" id="ARBA00004651"/>
    </source>
</evidence>
<evidence type="ECO:0000256" key="5">
    <source>
        <dbReference type="ARBA" id="ARBA00022989"/>
    </source>
</evidence>
<dbReference type="InterPro" id="IPR032818">
    <property type="entry name" value="DedA-like"/>
</dbReference>
<evidence type="ECO:0000256" key="4">
    <source>
        <dbReference type="ARBA" id="ARBA00022692"/>
    </source>
</evidence>
<feature type="region of interest" description="Disordered" evidence="8">
    <location>
        <begin position="203"/>
        <end position="236"/>
    </location>
</feature>
<comment type="subcellular location">
    <subcellularLocation>
        <location evidence="1 7">Cell membrane</location>
        <topology evidence="1 7">Multi-pass membrane protein</topology>
    </subcellularLocation>
</comment>
<dbReference type="Pfam" id="PF09335">
    <property type="entry name" value="VTT_dom"/>
    <property type="match status" value="1"/>
</dbReference>
<reference evidence="10 11" key="1">
    <citation type="submission" date="2019-10" db="EMBL/GenBank/DDBJ databases">
        <title>Georgenia wutianyii sp. nov. and Georgenia yuyongxinii sp. nov. isolated from plateau pika (Ochotona curzoniae) in the Qinghai-Tibet plateau of China.</title>
        <authorList>
            <person name="Tian Z."/>
        </authorList>
    </citation>
    <scope>NUCLEOTIDE SEQUENCE [LARGE SCALE GENOMIC DNA]</scope>
    <source>
        <strain evidence="10 11">JCM 15130</strain>
    </source>
</reference>
<sequence>MIATLTAAVVALVSGLHGPALYALVGLLAFGEGAAFLGLVLPGETAVFLGAALVAQGHGRLALLVPVIAVAAVAGDSVGYEVGRWLGPRLRSGRLGRWIGVARWRRAEAEIERRGAAAVVLGRWVGVLRALVPAVAGATRMPYRRFLTANVAGGVSWAVAVSLLGYGAGAAWPQVQAWLGRGGLVLVAAVVVILLSRRVLGRGGGRPGGHDRHETAPEAAVPERRATSAAPARAAL</sequence>
<keyword evidence="6 7" id="KW-0472">Membrane</keyword>
<organism evidence="10 11">
    <name type="scientific">Georgenia ruanii</name>
    <dbReference type="NCBI Taxonomy" id="348442"/>
    <lineage>
        <taxon>Bacteria</taxon>
        <taxon>Bacillati</taxon>
        <taxon>Actinomycetota</taxon>
        <taxon>Actinomycetes</taxon>
        <taxon>Micrococcales</taxon>
        <taxon>Bogoriellaceae</taxon>
        <taxon>Georgenia</taxon>
    </lineage>
</organism>
<dbReference type="GO" id="GO:0005886">
    <property type="term" value="C:plasma membrane"/>
    <property type="evidence" value="ECO:0007669"/>
    <property type="project" value="UniProtKB-SubCell"/>
</dbReference>
<evidence type="ECO:0000259" key="9">
    <source>
        <dbReference type="Pfam" id="PF09335"/>
    </source>
</evidence>
<dbReference type="PANTHER" id="PTHR30353">
    <property type="entry name" value="INNER MEMBRANE PROTEIN DEDA-RELATED"/>
    <property type="match status" value="1"/>
</dbReference>
<keyword evidence="3 7" id="KW-1003">Cell membrane</keyword>
<evidence type="ECO:0000313" key="11">
    <source>
        <dbReference type="Proteomes" id="UP000429644"/>
    </source>
</evidence>
<evidence type="ECO:0000256" key="8">
    <source>
        <dbReference type="SAM" id="MobiDB-lite"/>
    </source>
</evidence>
<keyword evidence="5 7" id="KW-1133">Transmembrane helix</keyword>
<gene>
    <name evidence="10" type="ORF">GB882_14100</name>
</gene>
<dbReference type="AlphaFoldDB" id="A0A7J9V1G2"/>
<feature type="transmembrane region" description="Helical" evidence="7">
    <location>
        <begin position="147"/>
        <end position="172"/>
    </location>
</feature>
<accession>A0A7J9V1G2</accession>
<comment type="caution">
    <text evidence="10">The sequence shown here is derived from an EMBL/GenBank/DDBJ whole genome shotgun (WGS) entry which is preliminary data.</text>
</comment>
<feature type="domain" description="VTT" evidence="9">
    <location>
        <begin position="42"/>
        <end position="166"/>
    </location>
</feature>
<evidence type="ECO:0000256" key="7">
    <source>
        <dbReference type="RuleBase" id="RU367016"/>
    </source>
</evidence>
<dbReference type="PANTHER" id="PTHR30353:SF0">
    <property type="entry name" value="TRANSMEMBRANE PROTEIN"/>
    <property type="match status" value="1"/>
</dbReference>
<feature type="compositionally biased region" description="Basic and acidic residues" evidence="8">
    <location>
        <begin position="208"/>
        <end position="226"/>
    </location>
</feature>
<comment type="caution">
    <text evidence="7">Lacks conserved residue(s) required for the propagation of feature annotation.</text>
</comment>
<dbReference type="OrthoDB" id="9813426at2"/>
<feature type="transmembrane region" description="Helical" evidence="7">
    <location>
        <begin position="178"/>
        <end position="196"/>
    </location>
</feature>
<dbReference type="EMBL" id="WHPD01003042">
    <property type="protein sequence ID" value="MPV89804.1"/>
    <property type="molecule type" value="Genomic_DNA"/>
</dbReference>
<evidence type="ECO:0000256" key="3">
    <source>
        <dbReference type="ARBA" id="ARBA00022475"/>
    </source>
</evidence>
<keyword evidence="4 7" id="KW-0812">Transmembrane</keyword>
<proteinExistence type="inferred from homology"/>